<evidence type="ECO:0000313" key="1">
    <source>
        <dbReference type="EMBL" id="JAH68077.1"/>
    </source>
</evidence>
<proteinExistence type="predicted"/>
<name>A0A0E9UQI1_ANGAN</name>
<organism evidence="1">
    <name type="scientific">Anguilla anguilla</name>
    <name type="common">European freshwater eel</name>
    <name type="synonym">Muraena anguilla</name>
    <dbReference type="NCBI Taxonomy" id="7936"/>
    <lineage>
        <taxon>Eukaryota</taxon>
        <taxon>Metazoa</taxon>
        <taxon>Chordata</taxon>
        <taxon>Craniata</taxon>
        <taxon>Vertebrata</taxon>
        <taxon>Euteleostomi</taxon>
        <taxon>Actinopterygii</taxon>
        <taxon>Neopterygii</taxon>
        <taxon>Teleostei</taxon>
        <taxon>Anguilliformes</taxon>
        <taxon>Anguillidae</taxon>
        <taxon>Anguilla</taxon>
    </lineage>
</organism>
<reference evidence="1" key="1">
    <citation type="submission" date="2014-11" db="EMBL/GenBank/DDBJ databases">
        <authorList>
            <person name="Amaro Gonzalez C."/>
        </authorList>
    </citation>
    <scope>NUCLEOTIDE SEQUENCE</scope>
</reference>
<dbReference type="AlphaFoldDB" id="A0A0E9UQI1"/>
<accession>A0A0E9UQI1</accession>
<sequence>MELKECHVTLRHVARTDSLYLNDTSGCH</sequence>
<dbReference type="EMBL" id="GBXM01040500">
    <property type="protein sequence ID" value="JAH68077.1"/>
    <property type="molecule type" value="Transcribed_RNA"/>
</dbReference>
<protein>
    <submittedName>
        <fullName evidence="1">Uncharacterized protein</fullName>
    </submittedName>
</protein>
<reference evidence="1" key="2">
    <citation type="journal article" date="2015" name="Fish Shellfish Immunol.">
        <title>Early steps in the European eel (Anguilla anguilla)-Vibrio vulnificus interaction in the gills: Role of the RtxA13 toxin.</title>
        <authorList>
            <person name="Callol A."/>
            <person name="Pajuelo D."/>
            <person name="Ebbesson L."/>
            <person name="Teles M."/>
            <person name="MacKenzie S."/>
            <person name="Amaro C."/>
        </authorList>
    </citation>
    <scope>NUCLEOTIDE SEQUENCE</scope>
</reference>